<dbReference type="InterPro" id="IPR006685">
    <property type="entry name" value="MscS_channel_2nd"/>
</dbReference>
<dbReference type="InterPro" id="IPR011066">
    <property type="entry name" value="MscS_channel_C_sf"/>
</dbReference>
<dbReference type="OrthoDB" id="9809206at2"/>
<evidence type="ECO:0000259" key="8">
    <source>
        <dbReference type="Pfam" id="PF00924"/>
    </source>
</evidence>
<feature type="domain" description="Mechanosensitive ion channel MscS" evidence="8">
    <location>
        <begin position="115"/>
        <end position="179"/>
    </location>
</feature>
<keyword evidence="5 7" id="KW-1133">Transmembrane helix</keyword>
<feature type="transmembrane region" description="Helical" evidence="7">
    <location>
        <begin position="94"/>
        <end position="116"/>
    </location>
</feature>
<evidence type="ECO:0000256" key="1">
    <source>
        <dbReference type="ARBA" id="ARBA00004651"/>
    </source>
</evidence>
<dbReference type="Pfam" id="PF21088">
    <property type="entry name" value="MS_channel_1st"/>
    <property type="match status" value="1"/>
</dbReference>
<dbReference type="PANTHER" id="PTHR30460">
    <property type="entry name" value="MODERATE CONDUCTANCE MECHANOSENSITIVE CHANNEL YBIO"/>
    <property type="match status" value="1"/>
</dbReference>
<evidence type="ECO:0000256" key="4">
    <source>
        <dbReference type="ARBA" id="ARBA00022692"/>
    </source>
</evidence>
<evidence type="ECO:0000256" key="5">
    <source>
        <dbReference type="ARBA" id="ARBA00022989"/>
    </source>
</evidence>
<keyword evidence="4 7" id="KW-0812">Transmembrane</keyword>
<evidence type="ECO:0000313" key="11">
    <source>
        <dbReference type="EMBL" id="TXF11492.1"/>
    </source>
</evidence>
<reference evidence="11 12" key="1">
    <citation type="submission" date="2019-08" db="EMBL/GenBank/DDBJ databases">
        <title>Pelomicrobium methylotrophicum gen. nov., sp. nov. a moderately thermophilic, facultatively anaerobic, lithoautotrophic and methylotrophic bacterium isolated from a terrestrial mud volcano.</title>
        <authorList>
            <person name="Slobodkina G.B."/>
            <person name="Merkel A.Y."/>
            <person name="Slobodkin A.I."/>
        </authorList>
    </citation>
    <scope>NUCLEOTIDE SEQUENCE [LARGE SCALE GENOMIC DNA]</scope>
    <source>
        <strain evidence="11 12">SM250</strain>
    </source>
</reference>
<gene>
    <name evidence="11" type="ORF">FR698_10330</name>
</gene>
<dbReference type="InterPro" id="IPR049278">
    <property type="entry name" value="MS_channel_C"/>
</dbReference>
<dbReference type="InterPro" id="IPR010920">
    <property type="entry name" value="LSM_dom_sf"/>
</dbReference>
<dbReference type="Pfam" id="PF00924">
    <property type="entry name" value="MS_channel_2nd"/>
    <property type="match status" value="1"/>
</dbReference>
<proteinExistence type="inferred from homology"/>
<feature type="transmembrane region" description="Helical" evidence="7">
    <location>
        <begin position="69"/>
        <end position="88"/>
    </location>
</feature>
<comment type="similarity">
    <text evidence="2">Belongs to the MscS (TC 1.A.23) family.</text>
</comment>
<dbReference type="AlphaFoldDB" id="A0A5C7ES56"/>
<dbReference type="GO" id="GO:0008381">
    <property type="term" value="F:mechanosensitive monoatomic ion channel activity"/>
    <property type="evidence" value="ECO:0007669"/>
    <property type="project" value="InterPro"/>
</dbReference>
<dbReference type="Gene3D" id="3.30.70.100">
    <property type="match status" value="1"/>
</dbReference>
<feature type="domain" description="Mechanosensitive ion channel MscS C-terminal" evidence="9">
    <location>
        <begin position="185"/>
        <end position="272"/>
    </location>
</feature>
<evidence type="ECO:0000256" key="3">
    <source>
        <dbReference type="ARBA" id="ARBA00022475"/>
    </source>
</evidence>
<dbReference type="SUPFAM" id="SSF82689">
    <property type="entry name" value="Mechanosensitive channel protein MscS (YggB), C-terminal domain"/>
    <property type="match status" value="1"/>
</dbReference>
<dbReference type="Pfam" id="PF21082">
    <property type="entry name" value="MS_channel_3rd"/>
    <property type="match status" value="1"/>
</dbReference>
<sequence>MNKLFENLGLELKEILPYLQDGVRILLILVMAWIILGVARRGIRLFRERMCARTADVEEVKRIQTLSRAFRYLVSVVVWAVAGMLILSTLGISIAPILATAGVAGIAIGFAAQSLVKDYFTGFIMLTENQIRVGDVVNIAGIGGLVEEVTLRYVRLRDYNGNVHFVPNGAISTVTNMSREFAHAVMDIGVAYREDVDEVFEVMRQVAKEMRQDEVFGPKILEDLEIAGVDQWADSSVIVRCRFKVVPLEQWAVRREYLKRLKRAFDERGIEIPYPHLTVYAGQDKHGKAPAFLVRHLDGGTRHATANPGAADR</sequence>
<keyword evidence="12" id="KW-1185">Reference proteome</keyword>
<dbReference type="RefSeq" id="WP_147800121.1">
    <property type="nucleotide sequence ID" value="NZ_VPFL01000013.1"/>
</dbReference>
<dbReference type="InterPro" id="IPR011014">
    <property type="entry name" value="MscS_channel_TM-2"/>
</dbReference>
<evidence type="ECO:0000256" key="2">
    <source>
        <dbReference type="ARBA" id="ARBA00008017"/>
    </source>
</evidence>
<evidence type="ECO:0000259" key="9">
    <source>
        <dbReference type="Pfam" id="PF21082"/>
    </source>
</evidence>
<comment type="subcellular location">
    <subcellularLocation>
        <location evidence="1">Cell membrane</location>
        <topology evidence="1">Multi-pass membrane protein</topology>
    </subcellularLocation>
</comment>
<dbReference type="SUPFAM" id="SSF82861">
    <property type="entry name" value="Mechanosensitive channel protein MscS (YggB), transmembrane region"/>
    <property type="match status" value="1"/>
</dbReference>
<dbReference type="GO" id="GO:0005886">
    <property type="term" value="C:plasma membrane"/>
    <property type="evidence" value="ECO:0007669"/>
    <property type="project" value="UniProtKB-SubCell"/>
</dbReference>
<dbReference type="Proteomes" id="UP000321201">
    <property type="component" value="Unassembled WGS sequence"/>
</dbReference>
<dbReference type="SUPFAM" id="SSF50182">
    <property type="entry name" value="Sm-like ribonucleoproteins"/>
    <property type="match status" value="1"/>
</dbReference>
<accession>A0A5C7ES56</accession>
<comment type="caution">
    <text evidence="11">The sequence shown here is derived from an EMBL/GenBank/DDBJ whole genome shotgun (WGS) entry which is preliminary data.</text>
</comment>
<name>A0A5C7ES56_9PROT</name>
<dbReference type="InterPro" id="IPR045276">
    <property type="entry name" value="YbiO_bact"/>
</dbReference>
<dbReference type="InterPro" id="IPR049142">
    <property type="entry name" value="MS_channel_1st"/>
</dbReference>
<evidence type="ECO:0000313" key="12">
    <source>
        <dbReference type="Proteomes" id="UP000321201"/>
    </source>
</evidence>
<dbReference type="Gene3D" id="2.30.30.60">
    <property type="match status" value="1"/>
</dbReference>
<organism evidence="11 12">
    <name type="scientific">Pelomicrobium methylotrophicum</name>
    <dbReference type="NCBI Taxonomy" id="2602750"/>
    <lineage>
        <taxon>Bacteria</taxon>
        <taxon>Pseudomonadati</taxon>
        <taxon>Pseudomonadota</taxon>
        <taxon>Hydrogenophilia</taxon>
        <taxon>Hydrogenophilia incertae sedis</taxon>
        <taxon>Pelomicrobium</taxon>
    </lineage>
</organism>
<evidence type="ECO:0000256" key="7">
    <source>
        <dbReference type="SAM" id="Phobius"/>
    </source>
</evidence>
<dbReference type="EMBL" id="VPFL01000013">
    <property type="protein sequence ID" value="TXF11492.1"/>
    <property type="molecule type" value="Genomic_DNA"/>
</dbReference>
<dbReference type="FunCoup" id="A0A5C7ES56">
    <property type="interactions" value="234"/>
</dbReference>
<dbReference type="InParanoid" id="A0A5C7ES56"/>
<keyword evidence="3" id="KW-1003">Cell membrane</keyword>
<feature type="domain" description="Mechanosensitive ion channel transmembrane helices 2/3" evidence="10">
    <location>
        <begin position="73"/>
        <end position="113"/>
    </location>
</feature>
<keyword evidence="6 7" id="KW-0472">Membrane</keyword>
<dbReference type="Gene3D" id="1.10.287.1260">
    <property type="match status" value="1"/>
</dbReference>
<protein>
    <submittedName>
        <fullName evidence="11">Mechanosensitive ion channel family protein</fullName>
    </submittedName>
</protein>
<evidence type="ECO:0000256" key="6">
    <source>
        <dbReference type="ARBA" id="ARBA00023136"/>
    </source>
</evidence>
<feature type="transmembrane region" description="Helical" evidence="7">
    <location>
        <begin position="22"/>
        <end position="39"/>
    </location>
</feature>
<dbReference type="PANTHER" id="PTHR30460:SF0">
    <property type="entry name" value="MODERATE CONDUCTANCE MECHANOSENSITIVE CHANNEL YBIO"/>
    <property type="match status" value="1"/>
</dbReference>
<dbReference type="InterPro" id="IPR023408">
    <property type="entry name" value="MscS_beta-dom_sf"/>
</dbReference>
<evidence type="ECO:0000259" key="10">
    <source>
        <dbReference type="Pfam" id="PF21088"/>
    </source>
</evidence>